<dbReference type="GO" id="GO:0016747">
    <property type="term" value="F:acyltransferase activity, transferring groups other than amino-acyl groups"/>
    <property type="evidence" value="ECO:0007669"/>
    <property type="project" value="InterPro"/>
</dbReference>
<reference evidence="6" key="1">
    <citation type="submission" date="2018-11" db="EMBL/GenBank/DDBJ databases">
        <title>Complete genome sequence of Paenibacillus sp. ML311-T8.</title>
        <authorList>
            <person name="Nam Y.-D."/>
            <person name="Kang J."/>
            <person name="Chung W.-H."/>
            <person name="Park Y.S."/>
        </authorList>
    </citation>
    <scope>NUCLEOTIDE SEQUENCE [LARGE SCALE GENOMIC DNA]</scope>
    <source>
        <strain evidence="6">ML311-T8</strain>
    </source>
</reference>
<evidence type="ECO:0000313" key="5">
    <source>
        <dbReference type="EMBL" id="QGQ97218.1"/>
    </source>
</evidence>
<proteinExistence type="inferred from homology"/>
<feature type="transmembrane region" description="Helical" evidence="3">
    <location>
        <begin position="330"/>
        <end position="347"/>
    </location>
</feature>
<feature type="transmembrane region" description="Helical" evidence="3">
    <location>
        <begin position="225"/>
        <end position="244"/>
    </location>
</feature>
<accession>A0A6B8RPH4</accession>
<evidence type="ECO:0000259" key="4">
    <source>
        <dbReference type="Pfam" id="PF01757"/>
    </source>
</evidence>
<dbReference type="PANTHER" id="PTHR23028">
    <property type="entry name" value="ACETYLTRANSFERASE"/>
    <property type="match status" value="1"/>
</dbReference>
<sequence length="406" mass="46724">MEANRFTSIHRLGGSYMPERYQQLDALRGLAALTVVLQHFLSVLPSMDAHSDNAWVNLWKYSPLHITWAGYEAVIFFFILSGFVLSLPFYGDRNTQYSSYAFKRICRIYLPYVVAILIAMLVSMSFSKGDFAGASDWFNGLFKDDFTWKSMFQHMFLIGIFDFKAFNPVVWSLIHEMRISLIFPFIMFFVVNRLNWKITLSVAVILSVIGSVLNSKFSTPATVTIHYFITIHYIAMFIVGALLAKHRYSWIHWFKNVQKSLRVTGLLIGVLAYTYSYWFFPGISFIHLRLIDNWVISLGAVLFIMFSLTSQTVSQLLAKSALLFVGKTSYSIYLYHLIVLYVFMQFFNDNLPLWVIYILTLVVTFVLSKFAYSHIELPSVAIGKWGAKYIKRGEKSNKAPSAQTTT</sequence>
<evidence type="ECO:0000256" key="2">
    <source>
        <dbReference type="ARBA" id="ARBA00007400"/>
    </source>
</evidence>
<organism evidence="5 6">
    <name type="scientific">Paenibacillus psychroresistens</name>
    <dbReference type="NCBI Taxonomy" id="1778678"/>
    <lineage>
        <taxon>Bacteria</taxon>
        <taxon>Bacillati</taxon>
        <taxon>Bacillota</taxon>
        <taxon>Bacilli</taxon>
        <taxon>Bacillales</taxon>
        <taxon>Paenibacillaceae</taxon>
        <taxon>Paenibacillus</taxon>
    </lineage>
</organism>
<dbReference type="GO" id="GO:0016020">
    <property type="term" value="C:membrane"/>
    <property type="evidence" value="ECO:0007669"/>
    <property type="project" value="TreeGrafter"/>
</dbReference>
<name>A0A6B8RPH4_9BACL</name>
<dbReference type="InterPro" id="IPR050879">
    <property type="entry name" value="Acyltransferase_3"/>
</dbReference>
<keyword evidence="3" id="KW-0472">Membrane</keyword>
<dbReference type="GO" id="GO:0009103">
    <property type="term" value="P:lipopolysaccharide biosynthetic process"/>
    <property type="evidence" value="ECO:0007669"/>
    <property type="project" value="TreeGrafter"/>
</dbReference>
<dbReference type="Proteomes" id="UP000426246">
    <property type="component" value="Chromosome"/>
</dbReference>
<protein>
    <submittedName>
        <fullName evidence="5">Acyltransferase</fullName>
    </submittedName>
</protein>
<evidence type="ECO:0000256" key="3">
    <source>
        <dbReference type="SAM" id="Phobius"/>
    </source>
</evidence>
<dbReference type="InterPro" id="IPR002656">
    <property type="entry name" value="Acyl_transf_3_dom"/>
</dbReference>
<keyword evidence="3" id="KW-1133">Transmembrane helix</keyword>
<comment type="similarity">
    <text evidence="2">Belongs to the acyltransferase 3 family.</text>
</comment>
<feature type="transmembrane region" description="Helical" evidence="3">
    <location>
        <begin position="108"/>
        <end position="127"/>
    </location>
</feature>
<feature type="transmembrane region" description="Helical" evidence="3">
    <location>
        <begin position="66"/>
        <end position="87"/>
    </location>
</feature>
<feature type="transmembrane region" description="Helical" evidence="3">
    <location>
        <begin position="294"/>
        <end position="318"/>
    </location>
</feature>
<dbReference type="Pfam" id="PF01757">
    <property type="entry name" value="Acyl_transf_3"/>
    <property type="match status" value="1"/>
</dbReference>
<keyword evidence="5" id="KW-0808">Transferase</keyword>
<feature type="transmembrane region" description="Helical" evidence="3">
    <location>
        <begin position="26"/>
        <end position="46"/>
    </location>
</feature>
<gene>
    <name evidence="5" type="ORF">EHS13_21185</name>
</gene>
<evidence type="ECO:0000313" key="6">
    <source>
        <dbReference type="Proteomes" id="UP000426246"/>
    </source>
</evidence>
<dbReference type="KEGG" id="ppsc:EHS13_21185"/>
<feature type="transmembrane region" description="Helical" evidence="3">
    <location>
        <begin position="353"/>
        <end position="372"/>
    </location>
</feature>
<evidence type="ECO:0000256" key="1">
    <source>
        <dbReference type="ARBA" id="ARBA00004370"/>
    </source>
</evidence>
<feature type="transmembrane region" description="Helical" evidence="3">
    <location>
        <begin position="151"/>
        <end position="174"/>
    </location>
</feature>
<dbReference type="PANTHER" id="PTHR23028:SF53">
    <property type="entry name" value="ACYL_TRANSF_3 DOMAIN-CONTAINING PROTEIN"/>
    <property type="match status" value="1"/>
</dbReference>
<keyword evidence="6" id="KW-1185">Reference proteome</keyword>
<comment type="subcellular location">
    <subcellularLocation>
        <location evidence="1">Membrane</location>
    </subcellularLocation>
</comment>
<dbReference type="AlphaFoldDB" id="A0A6B8RPH4"/>
<feature type="transmembrane region" description="Helical" evidence="3">
    <location>
        <begin position="265"/>
        <end position="288"/>
    </location>
</feature>
<keyword evidence="3" id="KW-0812">Transmembrane</keyword>
<dbReference type="EMBL" id="CP034235">
    <property type="protein sequence ID" value="QGQ97218.1"/>
    <property type="molecule type" value="Genomic_DNA"/>
</dbReference>
<feature type="domain" description="Acyltransferase 3" evidence="4">
    <location>
        <begin position="23"/>
        <end position="368"/>
    </location>
</feature>
<keyword evidence="5" id="KW-0012">Acyltransferase</keyword>
<feature type="transmembrane region" description="Helical" evidence="3">
    <location>
        <begin position="194"/>
        <end position="213"/>
    </location>
</feature>